<protein>
    <submittedName>
        <fullName evidence="2">Uncharacterized protein</fullName>
    </submittedName>
</protein>
<evidence type="ECO:0000313" key="2">
    <source>
        <dbReference type="EMBL" id="MDG6781040.1"/>
    </source>
</evidence>
<name>A0AAW6R9J6_GORRU</name>
<keyword evidence="1" id="KW-0812">Transmembrane</keyword>
<feature type="transmembrane region" description="Helical" evidence="1">
    <location>
        <begin position="51"/>
        <end position="82"/>
    </location>
</feature>
<dbReference type="RefSeq" id="WP_157226843.1">
    <property type="nucleotide sequence ID" value="NZ_CP059694.1"/>
</dbReference>
<proteinExistence type="predicted"/>
<dbReference type="EMBL" id="JARUXG010000004">
    <property type="protein sequence ID" value="MDG6781040.1"/>
    <property type="molecule type" value="Genomic_DNA"/>
</dbReference>
<dbReference type="AlphaFoldDB" id="A0AAW6R9J6"/>
<feature type="transmembrane region" description="Helical" evidence="1">
    <location>
        <begin position="12"/>
        <end position="31"/>
    </location>
</feature>
<comment type="caution">
    <text evidence="2">The sequence shown here is derived from an EMBL/GenBank/DDBJ whole genome shotgun (WGS) entry which is preliminary data.</text>
</comment>
<evidence type="ECO:0000256" key="1">
    <source>
        <dbReference type="SAM" id="Phobius"/>
    </source>
</evidence>
<accession>A0AAW6R9J6</accession>
<reference evidence="2" key="1">
    <citation type="submission" date="2023-04" db="EMBL/GenBank/DDBJ databases">
        <title>Characterization and analysis of the complete genome of Gordonia rubripertincta 112, the degrader of aromatic and aliphatic compounds.</title>
        <authorList>
            <person name="Frantsuzova E."/>
            <person name="Bogun A."/>
            <person name="Delegan Y."/>
        </authorList>
    </citation>
    <scope>NUCLEOTIDE SEQUENCE</scope>
    <source>
        <strain evidence="2">112</strain>
    </source>
</reference>
<sequence>MSKHSAALWKSRPVMVGAIIGALLGVLWPLINTISSIADGMHHYEGVGAVSYLVGSAFAFVVSAVAGAIVGSLIGLGVAAIFGQSRS</sequence>
<keyword evidence="1" id="KW-0472">Membrane</keyword>
<keyword evidence="1" id="KW-1133">Transmembrane helix</keyword>
<organism evidence="2">
    <name type="scientific">Gordonia rubripertincta</name>
    <name type="common">Rhodococcus corallinus</name>
    <dbReference type="NCBI Taxonomy" id="36822"/>
    <lineage>
        <taxon>Bacteria</taxon>
        <taxon>Bacillati</taxon>
        <taxon>Actinomycetota</taxon>
        <taxon>Actinomycetes</taxon>
        <taxon>Mycobacteriales</taxon>
        <taxon>Gordoniaceae</taxon>
        <taxon>Gordonia</taxon>
    </lineage>
</organism>
<gene>
    <name evidence="2" type="ORF">QBL07_09355</name>
</gene>